<name>A0A481YML9_9VIRU</name>
<gene>
    <name evidence="1" type="ORF">LCDPAC01_00690</name>
</gene>
<reference evidence="1" key="1">
    <citation type="journal article" date="2019" name="MBio">
        <title>Virus Genomes from Deep Sea Sediments Expand the Ocean Megavirome and Support Independent Origins of Viral Gigantism.</title>
        <authorList>
            <person name="Backstrom D."/>
            <person name="Yutin N."/>
            <person name="Jorgensen S.L."/>
            <person name="Dharamshi J."/>
            <person name="Homa F."/>
            <person name="Zaremba-Niedwiedzka K."/>
            <person name="Spang A."/>
            <person name="Wolf Y.I."/>
            <person name="Koonin E.V."/>
            <person name="Ettema T.J."/>
        </authorList>
    </citation>
    <scope>NUCLEOTIDE SEQUENCE</scope>
</reference>
<proteinExistence type="predicted"/>
<evidence type="ECO:0000313" key="1">
    <source>
        <dbReference type="EMBL" id="QBK84588.1"/>
    </source>
</evidence>
<sequence length="124" mass="14164">MSSYVALQQYLDHPTRYSIDNRELKFIGMVYTGTLEYVVRWNLKIERASFIIGEITKCLGVSLINVGQYDNNPVKIIDYGEIISNLNPRAIRCDIKTIKRNSNGVLIVVSNVKIATDKIRILED</sequence>
<organism evidence="1">
    <name type="scientific">Pithovirus LCDPAC01</name>
    <dbReference type="NCBI Taxonomy" id="2506600"/>
    <lineage>
        <taxon>Viruses</taxon>
        <taxon>Pithoviruses</taxon>
    </lineage>
</organism>
<accession>A0A481YML9</accession>
<dbReference type="EMBL" id="MK500280">
    <property type="protein sequence ID" value="QBK84588.1"/>
    <property type="molecule type" value="Genomic_DNA"/>
</dbReference>
<protein>
    <submittedName>
        <fullName evidence="1">Uncharacterized protein</fullName>
    </submittedName>
</protein>